<dbReference type="RefSeq" id="WP_157403311.1">
    <property type="nucleotide sequence ID" value="NZ_JABULY010000001.1"/>
</dbReference>
<name>A0A949WIA1_9PAST</name>
<accession>A0A949WIA1</accession>
<sequence>MDKCYKKSITDSEPTEPYLKCSNPVVMEQNADYPSVRFELTIVLDEGEDIYPKKEFKQLFELGYRGLITFGII</sequence>
<dbReference type="EMBL" id="JABUMC010000005">
    <property type="protein sequence ID" value="MBV6546406.1"/>
    <property type="molecule type" value="Genomic_DNA"/>
</dbReference>
<evidence type="ECO:0000313" key="4">
    <source>
        <dbReference type="Proteomes" id="UP001196379"/>
    </source>
</evidence>
<gene>
    <name evidence="1" type="ORF">HT657_03730</name>
    <name evidence="2" type="ORF">HT672_03735</name>
</gene>
<protein>
    <submittedName>
        <fullName evidence="2">Uncharacterized protein</fullName>
    </submittedName>
</protein>
<dbReference type="GeneID" id="65549196"/>
<dbReference type="AlphaFoldDB" id="A0A949WIA1"/>
<evidence type="ECO:0000313" key="3">
    <source>
        <dbReference type="Proteomes" id="UP000732858"/>
    </source>
</evidence>
<comment type="caution">
    <text evidence="2">The sequence shown here is derived from an EMBL/GenBank/DDBJ whole genome shotgun (WGS) entry which is preliminary data.</text>
</comment>
<organism evidence="2 3">
    <name type="scientific">Ursidibacter maritimus</name>
    <dbReference type="NCBI Taxonomy" id="1331689"/>
    <lineage>
        <taxon>Bacteria</taxon>
        <taxon>Pseudomonadati</taxon>
        <taxon>Pseudomonadota</taxon>
        <taxon>Gammaproteobacteria</taxon>
        <taxon>Pasteurellales</taxon>
        <taxon>Pasteurellaceae</taxon>
        <taxon>Ursidibacter</taxon>
    </lineage>
</organism>
<dbReference type="Proteomes" id="UP001196379">
    <property type="component" value="Unassembled WGS sequence"/>
</dbReference>
<proteinExistence type="predicted"/>
<evidence type="ECO:0000313" key="1">
    <source>
        <dbReference type="EMBL" id="MBV6531261.1"/>
    </source>
</evidence>
<dbReference type="Proteomes" id="UP000732858">
    <property type="component" value="Unassembled WGS sequence"/>
</dbReference>
<reference evidence="2 4" key="1">
    <citation type="journal article" date="2021" name="Mol. Ecol.">
        <title>Polar bear-adapted Ursidibacter maritimus are remarkably conserved after generations in captivity.</title>
        <authorList>
            <person name="Espinosa-Gongora C."/>
            <person name="Hansen M.J."/>
            <person name="Bertelsen M.F."/>
            <person name="Bojesen A.M."/>
        </authorList>
    </citation>
    <scope>NUCLEOTIDE SEQUENCE</scope>
    <source>
        <strain evidence="2">Pb43105x</strain>
        <strain evidence="1 4">Pb43106</strain>
    </source>
</reference>
<evidence type="ECO:0000313" key="2">
    <source>
        <dbReference type="EMBL" id="MBV6546406.1"/>
    </source>
</evidence>
<keyword evidence="4" id="KW-1185">Reference proteome</keyword>
<dbReference type="EMBL" id="JABULY010000001">
    <property type="protein sequence ID" value="MBV6531261.1"/>
    <property type="molecule type" value="Genomic_DNA"/>
</dbReference>